<feature type="domain" description="Kinesin motor" evidence="13">
    <location>
        <begin position="3"/>
        <end position="382"/>
    </location>
</feature>
<dbReference type="GO" id="GO:0072686">
    <property type="term" value="C:mitotic spindle"/>
    <property type="evidence" value="ECO:0007669"/>
    <property type="project" value="TreeGrafter"/>
</dbReference>
<dbReference type="GO" id="GO:0008574">
    <property type="term" value="F:plus-end-directed microtubule motor activity"/>
    <property type="evidence" value="ECO:0007669"/>
    <property type="project" value="TreeGrafter"/>
</dbReference>
<dbReference type="PROSITE" id="PS50067">
    <property type="entry name" value="KINESIN_MOTOR_2"/>
    <property type="match status" value="1"/>
</dbReference>
<dbReference type="PROSITE" id="PS00411">
    <property type="entry name" value="KINESIN_MOTOR_1"/>
    <property type="match status" value="1"/>
</dbReference>
<dbReference type="GO" id="GO:0005876">
    <property type="term" value="C:spindle microtubule"/>
    <property type="evidence" value="ECO:0007669"/>
    <property type="project" value="TreeGrafter"/>
</dbReference>
<evidence type="ECO:0000313" key="15">
    <source>
        <dbReference type="Proteomes" id="UP000694255"/>
    </source>
</evidence>
<keyword evidence="5 9" id="KW-0067">ATP-binding</keyword>
<evidence type="ECO:0000256" key="7">
    <source>
        <dbReference type="ARBA" id="ARBA00023212"/>
    </source>
</evidence>
<dbReference type="Pfam" id="PF00225">
    <property type="entry name" value="Kinesin"/>
    <property type="match status" value="1"/>
</dbReference>
<proteinExistence type="inferred from homology"/>
<keyword evidence="2" id="KW-0963">Cytoplasm</keyword>
<dbReference type="GO" id="GO:0005634">
    <property type="term" value="C:nucleus"/>
    <property type="evidence" value="ECO:0007669"/>
    <property type="project" value="TreeGrafter"/>
</dbReference>
<feature type="compositionally biased region" description="Low complexity" evidence="12">
    <location>
        <begin position="825"/>
        <end position="834"/>
    </location>
</feature>
<evidence type="ECO:0000259" key="13">
    <source>
        <dbReference type="PROSITE" id="PS50067"/>
    </source>
</evidence>
<evidence type="ECO:0000256" key="12">
    <source>
        <dbReference type="SAM" id="MobiDB-lite"/>
    </source>
</evidence>
<comment type="similarity">
    <text evidence="8">Belongs to the TRAFAC class myosin-kinesin ATPase superfamily. Kinesin family. KIN-5/BimC subfamily.</text>
</comment>
<dbReference type="GO" id="GO:0007018">
    <property type="term" value="P:microtubule-based movement"/>
    <property type="evidence" value="ECO:0007669"/>
    <property type="project" value="InterPro"/>
</dbReference>
<dbReference type="GO" id="GO:0008017">
    <property type="term" value="F:microtubule binding"/>
    <property type="evidence" value="ECO:0007669"/>
    <property type="project" value="InterPro"/>
</dbReference>
<dbReference type="GO" id="GO:0000073">
    <property type="term" value="P:initial mitotic spindle pole body separation"/>
    <property type="evidence" value="ECO:0007669"/>
    <property type="project" value="TreeGrafter"/>
</dbReference>
<keyword evidence="3 10" id="KW-0493">Microtubule</keyword>
<evidence type="ECO:0000256" key="6">
    <source>
        <dbReference type="ARBA" id="ARBA00023175"/>
    </source>
</evidence>
<dbReference type="FunFam" id="3.40.850.10:FF:000019">
    <property type="entry name" value="Kinesin-like protein KIN-5D"/>
    <property type="match status" value="1"/>
</dbReference>
<dbReference type="GO" id="GO:0005524">
    <property type="term" value="F:ATP binding"/>
    <property type="evidence" value="ECO:0007669"/>
    <property type="project" value="UniProtKB-UniRule"/>
</dbReference>
<accession>A0A8J5QER4</accession>
<comment type="caution">
    <text evidence="14">The sequence shown here is derived from an EMBL/GenBank/DDBJ whole genome shotgun (WGS) entry which is preliminary data.</text>
</comment>
<dbReference type="SMART" id="SM00129">
    <property type="entry name" value="KISc"/>
    <property type="match status" value="1"/>
</dbReference>
<gene>
    <name evidence="14" type="ORF">J8A68_005523</name>
</gene>
<name>A0A8J5QER4_9ASCO</name>
<keyword evidence="15" id="KW-1185">Reference proteome</keyword>
<feature type="region of interest" description="Disordered" evidence="12">
    <location>
        <begin position="824"/>
        <end position="899"/>
    </location>
</feature>
<comment type="subcellular location">
    <subcellularLocation>
        <location evidence="1">Cytoplasm</location>
        <location evidence="1">Cytoskeleton</location>
    </subcellularLocation>
</comment>
<evidence type="ECO:0000256" key="10">
    <source>
        <dbReference type="RuleBase" id="RU000394"/>
    </source>
</evidence>
<feature type="region of interest" description="Disordered" evidence="12">
    <location>
        <begin position="307"/>
        <end position="335"/>
    </location>
</feature>
<feature type="compositionally biased region" description="Basic and acidic residues" evidence="12">
    <location>
        <begin position="880"/>
        <end position="895"/>
    </location>
</feature>
<evidence type="ECO:0000256" key="4">
    <source>
        <dbReference type="ARBA" id="ARBA00022741"/>
    </source>
</evidence>
<dbReference type="InterPro" id="IPR001752">
    <property type="entry name" value="Kinesin_motor_dom"/>
</dbReference>
<evidence type="ECO:0000256" key="5">
    <source>
        <dbReference type="ARBA" id="ARBA00022840"/>
    </source>
</evidence>
<dbReference type="InterPro" id="IPR047149">
    <property type="entry name" value="KIF11-like"/>
</dbReference>
<dbReference type="PANTHER" id="PTHR47970">
    <property type="entry name" value="KINESIN-LIKE PROTEIN KIF11"/>
    <property type="match status" value="1"/>
</dbReference>
<keyword evidence="6 9" id="KW-0505">Motor protein</keyword>
<organism evidence="14 15">
    <name type="scientific">[Candida] subhashii</name>
    <dbReference type="NCBI Taxonomy" id="561895"/>
    <lineage>
        <taxon>Eukaryota</taxon>
        <taxon>Fungi</taxon>
        <taxon>Dikarya</taxon>
        <taxon>Ascomycota</taxon>
        <taxon>Saccharomycotina</taxon>
        <taxon>Pichiomycetes</taxon>
        <taxon>Debaryomycetaceae</taxon>
        <taxon>Spathaspora</taxon>
    </lineage>
</organism>
<evidence type="ECO:0000256" key="2">
    <source>
        <dbReference type="ARBA" id="ARBA00022490"/>
    </source>
</evidence>
<feature type="compositionally biased region" description="Basic residues" evidence="12">
    <location>
        <begin position="835"/>
        <end position="844"/>
    </location>
</feature>
<dbReference type="InterPro" id="IPR019821">
    <property type="entry name" value="Kinesin_motor_CS"/>
</dbReference>
<dbReference type="EMBL" id="JAGSYN010000271">
    <property type="protein sequence ID" value="KAG7661003.1"/>
    <property type="molecule type" value="Genomic_DNA"/>
</dbReference>
<protein>
    <recommendedName>
        <fullName evidence="10">Kinesin-like protein</fullName>
    </recommendedName>
</protein>
<dbReference type="PANTHER" id="PTHR47970:SF12">
    <property type="entry name" value="KINESIN FAMILY MEMBER 11"/>
    <property type="match status" value="1"/>
</dbReference>
<dbReference type="RefSeq" id="XP_049261236.1">
    <property type="nucleotide sequence ID" value="XM_049409599.1"/>
</dbReference>
<sequence>MSNIQVVVRCRARNDNEVKANSPIVVELADDLYSASEPFITIHQPISINNNNSSNRRSISPLIQNQKTYKVDQIYGSQADQQLLFENVALPLLNDFINGYNCTILAYGQTGTGKTYTMCGGADFTTNLEICESAGIIPRILSELFAKLAKHTEDYMVKCSYIELYNENLKDLLQDENNKGNNLKIFEQNNSKNPNQNNSIKIHNLSEHCIGSFQEGLKYLKMGLNRKKTSSTKLNDVSSRSHTIFSITLYTKSWSQEDKYRVSKLNLVDLAGSENISRSGSMVKETGSINQSLLTLGRVFNALSDQQASAQQQQSSASSVTSSNSKQNHNHIPYRESKLTRLLQESIGGNTKTALIATISPAKINIDETCSTLSYASKAKNIKNLPQTGHDSEQVMKKILVSNLSEEINRLNFDLIATRRKNGVYLDDDNYQKLIDEQEALKTMVKEQSLKIVQLSNKCEQLDGCKQELRKANTQIEILSNERDQYQKQQNQLTIDYECLKEQNTAMKQKVKKVHETYNNSTDLLVKTIFRTIQDTIESSKKLMTYRTHDQSNVVDSLTKFESQLTGKIQKYNDSVSGTIEKYNQKILSFLTGDIRSLLDHYTGLYEKILDSEKQLTSQAHDRIVELEFANEEFTRFLRNKHLTESMQVKISQTSIAMVNEKIQEFKRKTTKAVNEAVNDIITKQSGSILNQITESQHEIINSDLSQERNNLYTQESKWKDKFAEMLSGIQGHIQDHGSLIDSHHEEVKSLSLNNRKNIDELKEMAEKFKLSNEVGNPPDFSASFAEVSKAVEVDNEELINVLTESNEKLEQIKEIDMKNQFVVSPIRPTPTRSPSKKGRKRSHSVSPIKIQRSSLDLPGGVSTNIPRLKKSKSLCQDNINEKENQTSGQEDNRTQKKRRMVIMKDELNLLS</sequence>
<keyword evidence="4 9" id="KW-0547">Nucleotide-binding</keyword>
<dbReference type="GeneID" id="73472323"/>
<dbReference type="Proteomes" id="UP000694255">
    <property type="component" value="Unassembled WGS sequence"/>
</dbReference>
<evidence type="ECO:0000313" key="14">
    <source>
        <dbReference type="EMBL" id="KAG7661003.1"/>
    </source>
</evidence>
<feature type="binding site" evidence="9">
    <location>
        <begin position="108"/>
        <end position="115"/>
    </location>
    <ligand>
        <name>ATP</name>
        <dbReference type="ChEBI" id="CHEBI:30616"/>
    </ligand>
</feature>
<evidence type="ECO:0000256" key="9">
    <source>
        <dbReference type="PROSITE-ProRule" id="PRU00283"/>
    </source>
</evidence>
<keyword evidence="11" id="KW-0175">Coiled coil</keyword>
<feature type="coiled-coil region" evidence="11">
    <location>
        <begin position="455"/>
        <end position="517"/>
    </location>
</feature>
<evidence type="ECO:0000256" key="3">
    <source>
        <dbReference type="ARBA" id="ARBA00022701"/>
    </source>
</evidence>
<dbReference type="OrthoDB" id="3176171at2759"/>
<feature type="compositionally biased region" description="Low complexity" evidence="12">
    <location>
        <begin position="307"/>
        <end position="327"/>
    </location>
</feature>
<evidence type="ECO:0000256" key="11">
    <source>
        <dbReference type="SAM" id="Coils"/>
    </source>
</evidence>
<dbReference type="AlphaFoldDB" id="A0A8J5QER4"/>
<evidence type="ECO:0000256" key="8">
    <source>
        <dbReference type="ARBA" id="ARBA00034704"/>
    </source>
</evidence>
<reference evidence="14 15" key="1">
    <citation type="journal article" date="2021" name="DNA Res.">
        <title>Genome analysis of Candida subhashii reveals its hybrid nature and dual mitochondrial genome conformations.</title>
        <authorList>
            <person name="Mixao V."/>
            <person name="Hegedusova E."/>
            <person name="Saus E."/>
            <person name="Pryszcz L.P."/>
            <person name="Cillingova A."/>
            <person name="Nosek J."/>
            <person name="Gabaldon T."/>
        </authorList>
    </citation>
    <scope>NUCLEOTIDE SEQUENCE [LARGE SCALE GENOMIC DNA]</scope>
    <source>
        <strain evidence="14 15">CBS 10753</strain>
    </source>
</reference>
<keyword evidence="7" id="KW-0206">Cytoskeleton</keyword>
<evidence type="ECO:0000256" key="1">
    <source>
        <dbReference type="ARBA" id="ARBA00004245"/>
    </source>
</evidence>